<sequence length="269" mass="29819">MHMARSAWKSVTQQTISNCWKHTGIIPGPKDPIVEKQLAKSKSIAADKDLEDIVEKTKQSLDKPLSPSPFFSPTFASSSPLHPSLAFMHPSNVHPALGSESTQFHHPAFPHRFHSQPINQRLESTELHHPVFPHSFHICGNGESFLNRSLPMASNGVLRSGAPHFFPHLAGGHSIPPTTRSLKHNIRPPHNSSTPATGLMGIKYSASDNETLVCQLCKSLHRQHSSSVTEVINFDLMAAFLMQETDSDLHIRDIVQILLHQFKSSLLQP</sequence>
<keyword evidence="2" id="KW-1185">Reference proteome</keyword>
<protein>
    <submittedName>
        <fullName evidence="1">Uncharacterized protein</fullName>
    </submittedName>
</protein>
<gene>
    <name evidence="1" type="ORF">PSTG_00094</name>
</gene>
<proteinExistence type="predicted"/>
<reference evidence="2" key="1">
    <citation type="submission" date="2014-03" db="EMBL/GenBank/DDBJ databases">
        <title>The Genome Sequence of Puccinia striiformis f. sp. tritici PST-78.</title>
        <authorList>
            <consortium name="The Broad Institute Genome Sequencing Platform"/>
            <person name="Cuomo C."/>
            <person name="Hulbert S."/>
            <person name="Chen X."/>
            <person name="Walker B."/>
            <person name="Young S.K."/>
            <person name="Zeng Q."/>
            <person name="Gargeya S."/>
            <person name="Fitzgerald M."/>
            <person name="Haas B."/>
            <person name="Abouelleil A."/>
            <person name="Alvarado L."/>
            <person name="Arachchi H.M."/>
            <person name="Berlin A.M."/>
            <person name="Chapman S.B."/>
            <person name="Goldberg J."/>
            <person name="Griggs A."/>
            <person name="Gujja S."/>
            <person name="Hansen M."/>
            <person name="Howarth C."/>
            <person name="Imamovic A."/>
            <person name="Larimer J."/>
            <person name="McCowan C."/>
            <person name="Montmayeur A."/>
            <person name="Murphy C."/>
            <person name="Neiman D."/>
            <person name="Pearson M."/>
            <person name="Priest M."/>
            <person name="Roberts A."/>
            <person name="Saif S."/>
            <person name="Shea T."/>
            <person name="Sisk P."/>
            <person name="Sykes S."/>
            <person name="Wortman J."/>
            <person name="Nusbaum C."/>
            <person name="Birren B."/>
        </authorList>
    </citation>
    <scope>NUCLEOTIDE SEQUENCE [LARGE SCALE GENOMIC DNA]</scope>
    <source>
        <strain evidence="2">race PST-78</strain>
    </source>
</reference>
<evidence type="ECO:0000313" key="2">
    <source>
        <dbReference type="Proteomes" id="UP000054564"/>
    </source>
</evidence>
<organism evidence="1 2">
    <name type="scientific">Puccinia striiformis f. sp. tritici PST-78</name>
    <dbReference type="NCBI Taxonomy" id="1165861"/>
    <lineage>
        <taxon>Eukaryota</taxon>
        <taxon>Fungi</taxon>
        <taxon>Dikarya</taxon>
        <taxon>Basidiomycota</taxon>
        <taxon>Pucciniomycotina</taxon>
        <taxon>Pucciniomycetes</taxon>
        <taxon>Pucciniales</taxon>
        <taxon>Pucciniaceae</taxon>
        <taxon>Puccinia</taxon>
    </lineage>
</organism>
<dbReference type="AlphaFoldDB" id="A0A0L0W5H4"/>
<evidence type="ECO:0000313" key="1">
    <source>
        <dbReference type="EMBL" id="KNF06779.1"/>
    </source>
</evidence>
<comment type="caution">
    <text evidence="1">The sequence shown here is derived from an EMBL/GenBank/DDBJ whole genome shotgun (WGS) entry which is preliminary data.</text>
</comment>
<name>A0A0L0W5H4_9BASI</name>
<accession>A0A0L0W5H4</accession>
<dbReference type="EMBL" id="AJIL01000002">
    <property type="protein sequence ID" value="KNF06779.1"/>
    <property type="molecule type" value="Genomic_DNA"/>
</dbReference>
<dbReference type="Proteomes" id="UP000054564">
    <property type="component" value="Unassembled WGS sequence"/>
</dbReference>